<dbReference type="InterPro" id="IPR056176">
    <property type="entry name" value="TPR_COPA_B"/>
</dbReference>
<protein>
    <recommendedName>
        <fullName evidence="1">COPA/B TPR domain-containing protein</fullName>
    </recommendedName>
</protein>
<evidence type="ECO:0000259" key="1">
    <source>
        <dbReference type="Pfam" id="PF23953"/>
    </source>
</evidence>
<accession>A0A9P6X0Q5</accession>
<keyword evidence="3" id="KW-1185">Reference proteome</keyword>
<feature type="domain" description="COPA/B TPR" evidence="1">
    <location>
        <begin position="63"/>
        <end position="162"/>
    </location>
</feature>
<gene>
    <name evidence="2" type="ORF">G6F64_010615</name>
</gene>
<evidence type="ECO:0000313" key="3">
    <source>
        <dbReference type="Proteomes" id="UP000716291"/>
    </source>
</evidence>
<dbReference type="Proteomes" id="UP000716291">
    <property type="component" value="Unassembled WGS sequence"/>
</dbReference>
<dbReference type="EMBL" id="JAANQT010002252">
    <property type="protein sequence ID" value="KAG1302813.1"/>
    <property type="molecule type" value="Genomic_DNA"/>
</dbReference>
<name>A0A9P6X0Q5_RHIOR</name>
<comment type="caution">
    <text evidence="2">The sequence shown here is derived from an EMBL/GenBank/DDBJ whole genome shotgun (WGS) entry which is preliminary data.</text>
</comment>
<dbReference type="AlphaFoldDB" id="A0A9P6X0Q5"/>
<proteinExistence type="predicted"/>
<dbReference type="OrthoDB" id="10272465at2759"/>
<organism evidence="2 3">
    <name type="scientific">Rhizopus oryzae</name>
    <name type="common">Mucormycosis agent</name>
    <name type="synonym">Rhizopus arrhizus var. delemar</name>
    <dbReference type="NCBI Taxonomy" id="64495"/>
    <lineage>
        <taxon>Eukaryota</taxon>
        <taxon>Fungi</taxon>
        <taxon>Fungi incertae sedis</taxon>
        <taxon>Mucoromycota</taxon>
        <taxon>Mucoromycotina</taxon>
        <taxon>Mucoromycetes</taxon>
        <taxon>Mucorales</taxon>
        <taxon>Mucorineae</taxon>
        <taxon>Rhizopodaceae</taxon>
        <taxon>Rhizopus</taxon>
    </lineage>
</organism>
<evidence type="ECO:0000313" key="2">
    <source>
        <dbReference type="EMBL" id="KAG1302813.1"/>
    </source>
</evidence>
<reference evidence="2" key="1">
    <citation type="journal article" date="2020" name="Microb. Genom.">
        <title>Genetic diversity of clinical and environmental Mucorales isolates obtained from an investigation of mucormycosis cases among solid organ transplant recipients.</title>
        <authorList>
            <person name="Nguyen M.H."/>
            <person name="Kaul D."/>
            <person name="Muto C."/>
            <person name="Cheng S.J."/>
            <person name="Richter R.A."/>
            <person name="Bruno V.M."/>
            <person name="Liu G."/>
            <person name="Beyhan S."/>
            <person name="Sundermann A.J."/>
            <person name="Mounaud S."/>
            <person name="Pasculle A.W."/>
            <person name="Nierman W.C."/>
            <person name="Driscoll E."/>
            <person name="Cumbie R."/>
            <person name="Clancy C.J."/>
            <person name="Dupont C.L."/>
        </authorList>
    </citation>
    <scope>NUCLEOTIDE SEQUENCE</scope>
    <source>
        <strain evidence="2">GL11</strain>
    </source>
</reference>
<sequence>MHQERCGPKRASFESIFKSITENFEGLRIGAKMTAILIYSNDTKSTNKTVNIYSHLSIVISCQTVVIRHALESAALLFPSIPKSQDRRMAPFLKPQELKTGVGQRFELAVQFVDVASQINYQPKWRIFDDVAQSSWKFEQDRIYLKKITGRSDLQPFILLITTCQA</sequence>
<dbReference type="Pfam" id="PF23953">
    <property type="entry name" value="TPR_COPA_B"/>
    <property type="match status" value="1"/>
</dbReference>